<evidence type="ECO:0000256" key="6">
    <source>
        <dbReference type="SAM" id="Coils"/>
    </source>
</evidence>
<dbReference type="EMBL" id="JAUCMV010000002">
    <property type="protein sequence ID" value="KAK0415895.1"/>
    <property type="molecule type" value="Genomic_DNA"/>
</dbReference>
<gene>
    <name evidence="8" type="ORF">QR680_012178</name>
</gene>
<dbReference type="Proteomes" id="UP001175271">
    <property type="component" value="Unassembled WGS sequence"/>
</dbReference>
<comment type="similarity">
    <text evidence="1">Belongs to the Nudix hydrolase family.</text>
</comment>
<dbReference type="InterPro" id="IPR020084">
    <property type="entry name" value="NUDIX_hydrolase_CS"/>
</dbReference>
<comment type="caution">
    <text evidence="8">The sequence shown here is derived from an EMBL/GenBank/DDBJ whole genome shotgun (WGS) entry which is preliminary data.</text>
</comment>
<dbReference type="GO" id="GO:0006167">
    <property type="term" value="P:AMP biosynthetic process"/>
    <property type="evidence" value="ECO:0007669"/>
    <property type="project" value="TreeGrafter"/>
</dbReference>
<reference evidence="8" key="1">
    <citation type="submission" date="2023-06" db="EMBL/GenBank/DDBJ databases">
        <title>Genomic analysis of the entomopathogenic nematode Steinernema hermaphroditum.</title>
        <authorList>
            <person name="Schwarz E.M."/>
            <person name="Heppert J.K."/>
            <person name="Baniya A."/>
            <person name="Schwartz H.T."/>
            <person name="Tan C.-H."/>
            <person name="Antoshechkin I."/>
            <person name="Sternberg P.W."/>
            <person name="Goodrich-Blair H."/>
            <person name="Dillman A.R."/>
        </authorList>
    </citation>
    <scope>NUCLEOTIDE SEQUENCE</scope>
    <source>
        <strain evidence="8">PS9179</strain>
        <tissue evidence="8">Whole animal</tissue>
    </source>
</reference>
<evidence type="ECO:0000313" key="8">
    <source>
        <dbReference type="EMBL" id="KAK0415895.1"/>
    </source>
</evidence>
<dbReference type="PANTHER" id="PTHR21340:SF0">
    <property type="entry name" value="BIS(5'-NUCLEOSYL)-TETRAPHOSPHATASE [ASYMMETRICAL]"/>
    <property type="match status" value="1"/>
</dbReference>
<feature type="coiled-coil region" evidence="6">
    <location>
        <begin position="8"/>
        <end position="71"/>
    </location>
</feature>
<name>A0AA39M0A9_9BILA</name>
<evidence type="ECO:0000256" key="3">
    <source>
        <dbReference type="ARBA" id="ARBA00022741"/>
    </source>
</evidence>
<dbReference type="AlphaFoldDB" id="A0AA39M0A9"/>
<evidence type="ECO:0000256" key="4">
    <source>
        <dbReference type="ARBA" id="ARBA00022801"/>
    </source>
</evidence>
<dbReference type="GO" id="GO:0004081">
    <property type="term" value="F:bis(5'-nucleosyl)-tetraphosphatase (asymmetrical) activity"/>
    <property type="evidence" value="ECO:0007669"/>
    <property type="project" value="TreeGrafter"/>
</dbReference>
<evidence type="ECO:0000256" key="1">
    <source>
        <dbReference type="ARBA" id="ARBA00005582"/>
    </source>
</evidence>
<feature type="domain" description="Nudix hydrolase" evidence="7">
    <location>
        <begin position="122"/>
        <end position="255"/>
    </location>
</feature>
<keyword evidence="6" id="KW-0175">Coiled coil</keyword>
<evidence type="ECO:0000256" key="2">
    <source>
        <dbReference type="ARBA" id="ARBA00018911"/>
    </source>
</evidence>
<protein>
    <recommendedName>
        <fullName evidence="2">Bis(5'-nucleosyl)-tetraphosphatase [asymmetrical]</fullName>
    </recommendedName>
    <alternativeName>
        <fullName evidence="5">Diadenosine 5',5'''-P1,P4-tetraphosphate asymmetrical hydrolase</fullName>
    </alternativeName>
</protein>
<sequence length="260" mass="30178">MSNLGTKLKLLAARREAADAELSRLIEEAAKKRRERMELVAELREINNKSFKAIRQEREFWRNQLKSLKKQLVGSNDDKGKESKVKMKNFDSEEWSTAAWNSDAELENLVKASKQTIMASNGLVAAAGLLVYRRTPTVQYLFLQASYPPHHWTPPKGHVDPGEDFWTAALRETQEEAGILEEQLLVHRDFCYDMRYEANGKPKQVKYWLAKLKEGEKVQLSHEHDNWQWLELDTAVKTSKFPEMEKMLREADGYLQKQQA</sequence>
<dbReference type="PROSITE" id="PS51462">
    <property type="entry name" value="NUDIX"/>
    <property type="match status" value="1"/>
</dbReference>
<proteinExistence type="inferred from homology"/>
<dbReference type="GO" id="GO:0000166">
    <property type="term" value="F:nucleotide binding"/>
    <property type="evidence" value="ECO:0007669"/>
    <property type="project" value="UniProtKB-KW"/>
</dbReference>
<evidence type="ECO:0000259" key="7">
    <source>
        <dbReference type="PROSITE" id="PS51462"/>
    </source>
</evidence>
<keyword evidence="9" id="KW-1185">Reference proteome</keyword>
<evidence type="ECO:0000256" key="5">
    <source>
        <dbReference type="ARBA" id="ARBA00032644"/>
    </source>
</evidence>
<dbReference type="Pfam" id="PF00293">
    <property type="entry name" value="NUDIX"/>
    <property type="match status" value="1"/>
</dbReference>
<dbReference type="PRINTS" id="PR01405">
    <property type="entry name" value="TETRPHPHTASE"/>
</dbReference>
<accession>A0AA39M0A9</accession>
<dbReference type="InterPro" id="IPR051325">
    <property type="entry name" value="Nudix_hydrolase_domain"/>
</dbReference>
<dbReference type="InterPro" id="IPR000086">
    <property type="entry name" value="NUDIX_hydrolase_dom"/>
</dbReference>
<dbReference type="PANTHER" id="PTHR21340">
    <property type="entry name" value="DIADENOSINE 5,5-P1,P4-TETRAPHOSPHATE PYROPHOSPHOHYDROLASE MUTT"/>
    <property type="match status" value="1"/>
</dbReference>
<dbReference type="Gene3D" id="3.90.79.10">
    <property type="entry name" value="Nucleoside Triphosphate Pyrophosphohydrolase"/>
    <property type="match status" value="1"/>
</dbReference>
<dbReference type="SUPFAM" id="SSF55811">
    <property type="entry name" value="Nudix"/>
    <property type="match status" value="1"/>
</dbReference>
<keyword evidence="4" id="KW-0378">Hydrolase</keyword>
<dbReference type="GO" id="GO:0006754">
    <property type="term" value="P:ATP biosynthetic process"/>
    <property type="evidence" value="ECO:0007669"/>
    <property type="project" value="TreeGrafter"/>
</dbReference>
<keyword evidence="3" id="KW-0547">Nucleotide-binding</keyword>
<dbReference type="PROSITE" id="PS00893">
    <property type="entry name" value="NUDIX_BOX"/>
    <property type="match status" value="1"/>
</dbReference>
<dbReference type="InterPro" id="IPR003565">
    <property type="entry name" value="Tetra_PHTase"/>
</dbReference>
<dbReference type="InterPro" id="IPR015797">
    <property type="entry name" value="NUDIX_hydrolase-like_dom_sf"/>
</dbReference>
<organism evidence="8 9">
    <name type="scientific">Steinernema hermaphroditum</name>
    <dbReference type="NCBI Taxonomy" id="289476"/>
    <lineage>
        <taxon>Eukaryota</taxon>
        <taxon>Metazoa</taxon>
        <taxon>Ecdysozoa</taxon>
        <taxon>Nematoda</taxon>
        <taxon>Chromadorea</taxon>
        <taxon>Rhabditida</taxon>
        <taxon>Tylenchina</taxon>
        <taxon>Panagrolaimomorpha</taxon>
        <taxon>Strongyloidoidea</taxon>
        <taxon>Steinernematidae</taxon>
        <taxon>Steinernema</taxon>
    </lineage>
</organism>
<evidence type="ECO:0000313" key="9">
    <source>
        <dbReference type="Proteomes" id="UP001175271"/>
    </source>
</evidence>
<dbReference type="CDD" id="cd03428">
    <property type="entry name" value="NUDIX_Ap4A_Nudt2"/>
    <property type="match status" value="1"/>
</dbReference>